<evidence type="ECO:0000256" key="11">
    <source>
        <dbReference type="SAM" id="MobiDB-lite"/>
    </source>
</evidence>
<evidence type="ECO:0000256" key="5">
    <source>
        <dbReference type="ARBA" id="ARBA00022692"/>
    </source>
</evidence>
<dbReference type="InterPro" id="IPR001702">
    <property type="entry name" value="Porin_Gram-ve"/>
</dbReference>
<feature type="compositionally biased region" description="Polar residues" evidence="11">
    <location>
        <begin position="151"/>
        <end position="160"/>
    </location>
</feature>
<keyword evidence="6 12" id="KW-0732">Signal</keyword>
<dbReference type="GO" id="GO:0009279">
    <property type="term" value="C:cell outer membrane"/>
    <property type="evidence" value="ECO:0007669"/>
    <property type="project" value="UniProtKB-SubCell"/>
</dbReference>
<proteinExistence type="predicted"/>
<dbReference type="InterPro" id="IPR033900">
    <property type="entry name" value="Gram_neg_porin_domain"/>
</dbReference>
<comment type="subcellular location">
    <subcellularLocation>
        <location evidence="1">Cell outer membrane</location>
        <topology evidence="1">Multi-pass membrane protein</topology>
    </subcellularLocation>
</comment>
<keyword evidence="5" id="KW-0812">Transmembrane</keyword>
<dbReference type="InterPro" id="IPR050298">
    <property type="entry name" value="Gram-neg_bact_OMP"/>
</dbReference>
<evidence type="ECO:0000256" key="12">
    <source>
        <dbReference type="SAM" id="SignalP"/>
    </source>
</evidence>
<evidence type="ECO:0000256" key="8">
    <source>
        <dbReference type="ARBA" id="ARBA00023114"/>
    </source>
</evidence>
<evidence type="ECO:0000256" key="10">
    <source>
        <dbReference type="ARBA" id="ARBA00023237"/>
    </source>
</evidence>
<feature type="domain" description="Porin" evidence="13">
    <location>
        <begin position="7"/>
        <end position="338"/>
    </location>
</feature>
<dbReference type="AlphaFoldDB" id="A0A246WQ60"/>
<evidence type="ECO:0000256" key="4">
    <source>
        <dbReference type="ARBA" id="ARBA00022452"/>
    </source>
</evidence>
<comment type="caution">
    <text evidence="14">The sequence shown here is derived from an EMBL/GenBank/DDBJ whole genome shotgun (WGS) entry which is preliminary data.</text>
</comment>
<dbReference type="InterPro" id="IPR023614">
    <property type="entry name" value="Porin_dom_sf"/>
</dbReference>
<dbReference type="GO" id="GO:0046930">
    <property type="term" value="C:pore complex"/>
    <property type="evidence" value="ECO:0007669"/>
    <property type="project" value="UniProtKB-KW"/>
</dbReference>
<evidence type="ECO:0000313" key="15">
    <source>
        <dbReference type="Proteomes" id="UP000197596"/>
    </source>
</evidence>
<keyword evidence="4" id="KW-1134">Transmembrane beta strand</keyword>
<feature type="signal peptide" evidence="12">
    <location>
        <begin position="1"/>
        <end position="21"/>
    </location>
</feature>
<dbReference type="Pfam" id="PF13609">
    <property type="entry name" value="Porin_4"/>
    <property type="match status" value="1"/>
</dbReference>
<name>A0A246WQ60_9BURK</name>
<dbReference type="PANTHER" id="PTHR34501">
    <property type="entry name" value="PROTEIN YDDL-RELATED"/>
    <property type="match status" value="1"/>
</dbReference>
<dbReference type="GO" id="GO:0015288">
    <property type="term" value="F:porin activity"/>
    <property type="evidence" value="ECO:0007669"/>
    <property type="project" value="UniProtKB-KW"/>
</dbReference>
<keyword evidence="10" id="KW-0998">Cell outer membrane</keyword>
<keyword evidence="7" id="KW-0406">Ion transport</keyword>
<evidence type="ECO:0000256" key="7">
    <source>
        <dbReference type="ARBA" id="ARBA00023065"/>
    </source>
</evidence>
<dbReference type="PRINTS" id="PR00184">
    <property type="entry name" value="NEISSPPORIN"/>
</dbReference>
<dbReference type="Proteomes" id="UP000197596">
    <property type="component" value="Unassembled WGS sequence"/>
</dbReference>
<dbReference type="PANTHER" id="PTHR34501:SF9">
    <property type="entry name" value="MAJOR OUTER MEMBRANE PROTEIN P.IA"/>
    <property type="match status" value="1"/>
</dbReference>
<evidence type="ECO:0000256" key="1">
    <source>
        <dbReference type="ARBA" id="ARBA00004571"/>
    </source>
</evidence>
<organism evidence="14 15">
    <name type="scientific">Herbaspirillum robiniae</name>
    <dbReference type="NCBI Taxonomy" id="2014887"/>
    <lineage>
        <taxon>Bacteria</taxon>
        <taxon>Pseudomonadati</taxon>
        <taxon>Pseudomonadota</taxon>
        <taxon>Betaproteobacteria</taxon>
        <taxon>Burkholderiales</taxon>
        <taxon>Oxalobacteraceae</taxon>
        <taxon>Herbaspirillum</taxon>
    </lineage>
</organism>
<feature type="chain" id="PRO_5012105785" evidence="12">
    <location>
        <begin position="22"/>
        <end position="376"/>
    </location>
</feature>
<evidence type="ECO:0000313" key="14">
    <source>
        <dbReference type="EMBL" id="OWY28519.1"/>
    </source>
</evidence>
<dbReference type="SUPFAM" id="SSF56935">
    <property type="entry name" value="Porins"/>
    <property type="match status" value="1"/>
</dbReference>
<reference evidence="14 15" key="1">
    <citation type="submission" date="2017-06" db="EMBL/GenBank/DDBJ databases">
        <title>Herbaspirillum phytohormonus sp. nov., isolated from the root nodule of Robinia pseudoacacia in lead-zinc mine.</title>
        <authorList>
            <person name="Fan M."/>
            <person name="Lin Y."/>
        </authorList>
    </citation>
    <scope>NUCLEOTIDE SEQUENCE [LARGE SCALE GENOMIC DNA]</scope>
    <source>
        <strain evidence="14 15">HZ10</strain>
    </source>
</reference>
<dbReference type="PRINTS" id="PR00182">
    <property type="entry name" value="ECOLNEIPORIN"/>
</dbReference>
<dbReference type="RefSeq" id="WP_088751606.1">
    <property type="nucleotide sequence ID" value="NZ_NJGU01000007.1"/>
</dbReference>
<evidence type="ECO:0000256" key="3">
    <source>
        <dbReference type="ARBA" id="ARBA00022448"/>
    </source>
</evidence>
<dbReference type="InterPro" id="IPR002299">
    <property type="entry name" value="Porin_Neis"/>
</dbReference>
<gene>
    <name evidence="14" type="ORF">CEJ42_14915</name>
</gene>
<keyword evidence="8" id="KW-0626">Porin</keyword>
<keyword evidence="9" id="KW-0472">Membrane</keyword>
<evidence type="ECO:0000256" key="9">
    <source>
        <dbReference type="ARBA" id="ARBA00023136"/>
    </source>
</evidence>
<accession>A0A246WQ60</accession>
<protein>
    <submittedName>
        <fullName evidence="14">Porin</fullName>
    </submittedName>
</protein>
<comment type="subunit">
    <text evidence="2">Homotrimer.</text>
</comment>
<evidence type="ECO:0000259" key="13">
    <source>
        <dbReference type="Pfam" id="PF13609"/>
    </source>
</evidence>
<feature type="region of interest" description="Disordered" evidence="11">
    <location>
        <begin position="139"/>
        <end position="160"/>
    </location>
</feature>
<evidence type="ECO:0000256" key="2">
    <source>
        <dbReference type="ARBA" id="ARBA00011233"/>
    </source>
</evidence>
<keyword evidence="3" id="KW-0813">Transport</keyword>
<sequence>MKKKAFALAALGLISATAAQAQSSVTIYGLIDTGVTYMSNVKKAGVNENGSRFGIDSGISSSSRIGFRGTEDLGGGLKALFVLENGFNGDTGGMGSSGVLFDRKSVVGLSGGFGTVTVGRQADYLDDIGSKYTSAQTFGSNSQKGAHANNIDRTSTGRNDNSVRFDTANLSGFTGSLYYAFGEVAGKTSAGQGFGIGGNYANGPFGIGAAYFQTKLSANAAPYSAGDTNLKTFTIGTSYQFGPAKLYGAWSQGKRPTAANQTSRLASVGAARKANIFDIGVDYALSQNLHLLGSVIHSRMDFNRVAGSTFSTSGKTTQFNLGVDYFLSKRTDVYAMWSNLRAQDVVNPGVVNNAADFGAWDDSTQNVLRVGLRHKF</sequence>
<dbReference type="Gene3D" id="2.40.160.10">
    <property type="entry name" value="Porin"/>
    <property type="match status" value="1"/>
</dbReference>
<evidence type="ECO:0000256" key="6">
    <source>
        <dbReference type="ARBA" id="ARBA00022729"/>
    </source>
</evidence>
<dbReference type="GO" id="GO:0034220">
    <property type="term" value="P:monoatomic ion transmembrane transport"/>
    <property type="evidence" value="ECO:0007669"/>
    <property type="project" value="InterPro"/>
</dbReference>
<dbReference type="CDD" id="cd00342">
    <property type="entry name" value="gram_neg_porins"/>
    <property type="match status" value="1"/>
</dbReference>
<dbReference type="EMBL" id="NJGU01000007">
    <property type="protein sequence ID" value="OWY28519.1"/>
    <property type="molecule type" value="Genomic_DNA"/>
</dbReference>